<keyword evidence="5 7" id="KW-1133">Transmembrane helix</keyword>
<name>A0A7W4J2Q8_9PROT</name>
<evidence type="ECO:0000256" key="6">
    <source>
        <dbReference type="ARBA" id="ARBA00023136"/>
    </source>
</evidence>
<dbReference type="CDD" id="cd17346">
    <property type="entry name" value="MFS_DtpA_like"/>
    <property type="match status" value="1"/>
</dbReference>
<dbReference type="Pfam" id="PF00854">
    <property type="entry name" value="PTR2"/>
    <property type="match status" value="1"/>
</dbReference>
<dbReference type="PANTHER" id="PTHR11654">
    <property type="entry name" value="OLIGOPEPTIDE TRANSPORTER-RELATED"/>
    <property type="match status" value="1"/>
</dbReference>
<dbReference type="Proteomes" id="UP000577891">
    <property type="component" value="Unassembled WGS sequence"/>
</dbReference>
<feature type="transmembrane region" description="Helical" evidence="7">
    <location>
        <begin position="53"/>
        <end position="73"/>
    </location>
</feature>
<accession>A0A7W4J2Q8</accession>
<feature type="transmembrane region" description="Helical" evidence="7">
    <location>
        <begin position="320"/>
        <end position="339"/>
    </location>
</feature>
<protein>
    <submittedName>
        <fullName evidence="8">MFS transporter</fullName>
    </submittedName>
</protein>
<feature type="transmembrane region" description="Helical" evidence="7">
    <location>
        <begin position="351"/>
        <end position="371"/>
    </location>
</feature>
<dbReference type="NCBIfam" id="TIGR00924">
    <property type="entry name" value="yjdL_sub1_fam"/>
    <property type="match status" value="1"/>
</dbReference>
<dbReference type="Gene3D" id="1.20.1250.20">
    <property type="entry name" value="MFS general substrate transporter like domains"/>
    <property type="match status" value="1"/>
</dbReference>
<organism evidence="8 9">
    <name type="scientific">Gluconacetobacter asukensis</name>
    <dbReference type="NCBI Taxonomy" id="1017181"/>
    <lineage>
        <taxon>Bacteria</taxon>
        <taxon>Pseudomonadati</taxon>
        <taxon>Pseudomonadota</taxon>
        <taxon>Alphaproteobacteria</taxon>
        <taxon>Acetobacterales</taxon>
        <taxon>Acetobacteraceae</taxon>
        <taxon>Gluconacetobacter</taxon>
    </lineage>
</organism>
<feature type="transmembrane region" description="Helical" evidence="7">
    <location>
        <begin position="20"/>
        <end position="41"/>
    </location>
</feature>
<evidence type="ECO:0000313" key="8">
    <source>
        <dbReference type="EMBL" id="MBB2173613.1"/>
    </source>
</evidence>
<keyword evidence="4" id="KW-0653">Protein transport</keyword>
<evidence type="ECO:0000313" key="9">
    <source>
        <dbReference type="Proteomes" id="UP000577891"/>
    </source>
</evidence>
<dbReference type="GO" id="GO:0016020">
    <property type="term" value="C:membrane"/>
    <property type="evidence" value="ECO:0007669"/>
    <property type="project" value="UniProtKB-SubCell"/>
</dbReference>
<comment type="subcellular location">
    <subcellularLocation>
        <location evidence="1">Membrane</location>
        <topology evidence="1">Multi-pass membrane protein</topology>
    </subcellularLocation>
</comment>
<feature type="transmembrane region" description="Helical" evidence="7">
    <location>
        <begin position="214"/>
        <end position="232"/>
    </location>
</feature>
<dbReference type="EMBL" id="JABEQE010000017">
    <property type="protein sequence ID" value="MBB2173613.1"/>
    <property type="molecule type" value="Genomic_DNA"/>
</dbReference>
<feature type="transmembrane region" description="Helical" evidence="7">
    <location>
        <begin position="174"/>
        <end position="193"/>
    </location>
</feature>
<evidence type="ECO:0000256" key="1">
    <source>
        <dbReference type="ARBA" id="ARBA00004141"/>
    </source>
</evidence>
<dbReference type="AlphaFoldDB" id="A0A7W4J2Q8"/>
<sequence length="496" mass="53477">MPVVSRAPDMPSRGRSFGVILAIELWERFGFYGTQAILLLYMVQRLRLSDADAMLLIGAFSALTYMLPVLGGLAGDRLIGARRCMVAGAALLALGYLCLGFVDRDHTLLILAMALISTGNGLFKPNAGNIVRQIYEGDDAELDAAFTIYYMFVNIGSSVAMLLCPWLQDRFGPSVAFFVCAAGLGVGLGYYMLRSDWLARRDGPLDGAPADRRAAAIVAAGTVLCLISSVAVLGDGRLALDGVWAAGGLIVLAWIWLYRRVERGERAGLRIAYLLCAETMLYALFYQQQATSLTLFALRAVDGDFHLGGRVLFHLSAGQFQALDPLWIFAASPFLAWIYRVLAGRGRDLSLAWKIVVGLGLGMVAFMIWWLCAAQAQARVSGWVMVVAYGFASVAELLTMGLGLAIIARYVPARLSGFMMGSLYLLWALAFYAGSVLSAIGGQPGAMVGAAAYVPLLRDLALLIAAAFTGAVALLPVLGHWEKQFARDRFPHMDAS</sequence>
<feature type="transmembrane region" description="Helical" evidence="7">
    <location>
        <begin position="108"/>
        <end position="127"/>
    </location>
</feature>
<dbReference type="SUPFAM" id="SSF103473">
    <property type="entry name" value="MFS general substrate transporter"/>
    <property type="match status" value="1"/>
</dbReference>
<dbReference type="RefSeq" id="WP_182980109.1">
    <property type="nucleotide sequence ID" value="NZ_BAABGB010000057.1"/>
</dbReference>
<feature type="transmembrane region" description="Helical" evidence="7">
    <location>
        <begin position="148"/>
        <end position="168"/>
    </location>
</feature>
<keyword evidence="4" id="KW-0813">Transport</keyword>
<feature type="transmembrane region" description="Helical" evidence="7">
    <location>
        <begin position="460"/>
        <end position="479"/>
    </location>
</feature>
<feature type="transmembrane region" description="Helical" evidence="7">
    <location>
        <begin position="383"/>
        <end position="411"/>
    </location>
</feature>
<reference evidence="8 9" key="1">
    <citation type="submission" date="2020-04" db="EMBL/GenBank/DDBJ databases">
        <title>Description of novel Gluconacetobacter.</title>
        <authorList>
            <person name="Sombolestani A."/>
        </authorList>
    </citation>
    <scope>NUCLEOTIDE SEQUENCE [LARGE SCALE GENOMIC DNA]</scope>
    <source>
        <strain evidence="8 9">LMG 27724</strain>
    </source>
</reference>
<keyword evidence="6 7" id="KW-0472">Membrane</keyword>
<dbReference type="InterPro" id="IPR005279">
    <property type="entry name" value="Dipep/tripep_permease"/>
</dbReference>
<evidence type="ECO:0000256" key="5">
    <source>
        <dbReference type="ARBA" id="ARBA00022989"/>
    </source>
</evidence>
<comment type="similarity">
    <text evidence="2">Belongs to the major facilitator superfamily. Proton-dependent oligopeptide transporter (POT/PTR) (TC 2.A.17) family.</text>
</comment>
<feature type="transmembrane region" description="Helical" evidence="7">
    <location>
        <begin position="238"/>
        <end position="257"/>
    </location>
</feature>
<keyword evidence="9" id="KW-1185">Reference proteome</keyword>
<gene>
    <name evidence="8" type="ORF">HLH35_16070</name>
</gene>
<feature type="transmembrane region" description="Helical" evidence="7">
    <location>
        <begin position="423"/>
        <end position="440"/>
    </location>
</feature>
<dbReference type="GO" id="GO:0015833">
    <property type="term" value="P:peptide transport"/>
    <property type="evidence" value="ECO:0007669"/>
    <property type="project" value="UniProtKB-KW"/>
</dbReference>
<comment type="caution">
    <text evidence="8">The sequence shown here is derived from an EMBL/GenBank/DDBJ whole genome shotgun (WGS) entry which is preliminary data.</text>
</comment>
<evidence type="ECO:0000256" key="7">
    <source>
        <dbReference type="SAM" id="Phobius"/>
    </source>
</evidence>
<feature type="transmembrane region" description="Helical" evidence="7">
    <location>
        <begin position="85"/>
        <end position="102"/>
    </location>
</feature>
<dbReference type="InterPro" id="IPR000109">
    <property type="entry name" value="POT_fam"/>
</dbReference>
<feature type="transmembrane region" description="Helical" evidence="7">
    <location>
        <begin position="269"/>
        <end position="286"/>
    </location>
</feature>
<dbReference type="GO" id="GO:1904680">
    <property type="term" value="F:peptide transmembrane transporter activity"/>
    <property type="evidence" value="ECO:0007669"/>
    <property type="project" value="InterPro"/>
</dbReference>
<evidence type="ECO:0000256" key="4">
    <source>
        <dbReference type="ARBA" id="ARBA00022856"/>
    </source>
</evidence>
<proteinExistence type="inferred from homology"/>
<evidence type="ECO:0000256" key="3">
    <source>
        <dbReference type="ARBA" id="ARBA00022692"/>
    </source>
</evidence>
<keyword evidence="3 7" id="KW-0812">Transmembrane</keyword>
<dbReference type="InterPro" id="IPR036259">
    <property type="entry name" value="MFS_trans_sf"/>
</dbReference>
<evidence type="ECO:0000256" key="2">
    <source>
        <dbReference type="ARBA" id="ARBA00005982"/>
    </source>
</evidence>
<keyword evidence="4" id="KW-0571">Peptide transport</keyword>